<proteinExistence type="predicted"/>
<sequence>MANELKSCVTKLPEKYADCITGDEIDNIDNELTDSNTCEIPAKHFQCDNKINNEKWDLLDSADDTIVKCDLLDSADDTIVKCDLLDSAYDTIVKRPTTDAPILNITKSKSCEDLQQITSTPIRVSSTIFGKLNHDENSPKHRVMQHSKMMDSKLEDIHTSLSTMDLTMKHFVEKLNDINMATMKTPDALSAKISEMLNNHKSKVTESLSTIKAKINHCATGIDALQTKANVTEGVVKDLKANQVEQKSL</sequence>
<dbReference type="EMBL" id="CACVKT020002170">
    <property type="protein sequence ID" value="CAC5375984.1"/>
    <property type="molecule type" value="Genomic_DNA"/>
</dbReference>
<accession>A0A6J8AZ19</accession>
<dbReference type="OrthoDB" id="10304981at2759"/>
<gene>
    <name evidence="1" type="ORF">MCOR_12778</name>
</gene>
<protein>
    <submittedName>
        <fullName evidence="1">Uncharacterized protein</fullName>
    </submittedName>
</protein>
<reference evidence="1 2" key="1">
    <citation type="submission" date="2020-06" db="EMBL/GenBank/DDBJ databases">
        <authorList>
            <person name="Li R."/>
            <person name="Bekaert M."/>
        </authorList>
    </citation>
    <scope>NUCLEOTIDE SEQUENCE [LARGE SCALE GENOMIC DNA]</scope>
    <source>
        <strain evidence="2">wild</strain>
    </source>
</reference>
<dbReference type="AlphaFoldDB" id="A0A6J8AZ19"/>
<evidence type="ECO:0000313" key="1">
    <source>
        <dbReference type="EMBL" id="CAC5375984.1"/>
    </source>
</evidence>
<evidence type="ECO:0000313" key="2">
    <source>
        <dbReference type="Proteomes" id="UP000507470"/>
    </source>
</evidence>
<dbReference type="Proteomes" id="UP000507470">
    <property type="component" value="Unassembled WGS sequence"/>
</dbReference>
<keyword evidence="2" id="KW-1185">Reference proteome</keyword>
<name>A0A6J8AZ19_MYTCO</name>
<organism evidence="1 2">
    <name type="scientific">Mytilus coruscus</name>
    <name type="common">Sea mussel</name>
    <dbReference type="NCBI Taxonomy" id="42192"/>
    <lineage>
        <taxon>Eukaryota</taxon>
        <taxon>Metazoa</taxon>
        <taxon>Spiralia</taxon>
        <taxon>Lophotrochozoa</taxon>
        <taxon>Mollusca</taxon>
        <taxon>Bivalvia</taxon>
        <taxon>Autobranchia</taxon>
        <taxon>Pteriomorphia</taxon>
        <taxon>Mytilida</taxon>
        <taxon>Mytiloidea</taxon>
        <taxon>Mytilidae</taxon>
        <taxon>Mytilinae</taxon>
        <taxon>Mytilus</taxon>
    </lineage>
</organism>